<dbReference type="InterPro" id="IPR001623">
    <property type="entry name" value="DnaJ_domain"/>
</dbReference>
<accession>A0ABD3WFX4</accession>
<feature type="transmembrane region" description="Helical" evidence="1">
    <location>
        <begin position="164"/>
        <end position="187"/>
    </location>
</feature>
<keyword evidence="1" id="KW-1133">Transmembrane helix</keyword>
<dbReference type="EMBL" id="JBJQND010000006">
    <property type="protein sequence ID" value="KAL3872839.1"/>
    <property type="molecule type" value="Genomic_DNA"/>
</dbReference>
<feature type="domain" description="J" evidence="2">
    <location>
        <begin position="31"/>
        <end position="96"/>
    </location>
</feature>
<dbReference type="CDD" id="cd06257">
    <property type="entry name" value="DnaJ"/>
    <property type="match status" value="1"/>
</dbReference>
<protein>
    <recommendedName>
        <fullName evidence="2">J domain-containing protein</fullName>
    </recommendedName>
</protein>
<dbReference type="SUPFAM" id="SSF46565">
    <property type="entry name" value="Chaperone J-domain"/>
    <property type="match status" value="1"/>
</dbReference>
<dbReference type="EMBL" id="JBJQND010000006">
    <property type="protein sequence ID" value="KAL3872840.1"/>
    <property type="molecule type" value="Genomic_DNA"/>
</dbReference>
<dbReference type="EMBL" id="JBJQND010000006">
    <property type="protein sequence ID" value="KAL3872841.1"/>
    <property type="molecule type" value="Genomic_DNA"/>
</dbReference>
<keyword evidence="4" id="KW-1185">Reference proteome</keyword>
<dbReference type="EMBL" id="JBJQND010000006">
    <property type="protein sequence ID" value="KAL3872842.1"/>
    <property type="molecule type" value="Genomic_DNA"/>
</dbReference>
<dbReference type="PROSITE" id="PS50076">
    <property type="entry name" value="DNAJ_2"/>
    <property type="match status" value="1"/>
</dbReference>
<comment type="caution">
    <text evidence="3">The sequence shown here is derived from an EMBL/GenBank/DDBJ whole genome shotgun (WGS) entry which is preliminary data.</text>
</comment>
<dbReference type="PRINTS" id="PR00625">
    <property type="entry name" value="JDOMAIN"/>
</dbReference>
<dbReference type="Pfam" id="PF00226">
    <property type="entry name" value="DnaJ"/>
    <property type="match status" value="1"/>
</dbReference>
<dbReference type="Gene3D" id="1.10.287.110">
    <property type="entry name" value="DnaJ domain"/>
    <property type="match status" value="1"/>
</dbReference>
<dbReference type="InterPro" id="IPR036869">
    <property type="entry name" value="J_dom_sf"/>
</dbReference>
<evidence type="ECO:0000259" key="2">
    <source>
        <dbReference type="PROSITE" id="PS50076"/>
    </source>
</evidence>
<evidence type="ECO:0000256" key="1">
    <source>
        <dbReference type="SAM" id="Phobius"/>
    </source>
</evidence>
<dbReference type="SMART" id="SM00271">
    <property type="entry name" value="DnaJ"/>
    <property type="match status" value="1"/>
</dbReference>
<proteinExistence type="predicted"/>
<reference evidence="3 4" key="1">
    <citation type="submission" date="2024-11" db="EMBL/GenBank/DDBJ databases">
        <title>Chromosome-level genome assembly of the freshwater bivalve Anodonta woodiana.</title>
        <authorList>
            <person name="Chen X."/>
        </authorList>
    </citation>
    <scope>NUCLEOTIDE SEQUENCE [LARGE SCALE GENOMIC DNA]</scope>
    <source>
        <strain evidence="3">MN2024</strain>
        <tissue evidence="3">Gills</tissue>
    </source>
</reference>
<dbReference type="Proteomes" id="UP001634394">
    <property type="component" value="Unassembled WGS sequence"/>
</dbReference>
<name>A0ABD3WFX4_SINWO</name>
<evidence type="ECO:0000313" key="4">
    <source>
        <dbReference type="Proteomes" id="UP001634394"/>
    </source>
</evidence>
<sequence>MAVALKFYKCLNGLKTGPVGWCLRKWYGTKSYYDILGVQKEAAADEIKDAFIKLSKQLHPDINKADSKTHDKFVQMNEAYSVLSKPLLRRSYDRILAEQFLREKHMRQNVQNYAYSGGRAPGTQPFYHTKEMHDELYQDLRQNRVRSYPVYREVLGIRMKGTTVTVIICLGLILCGIILFLSAYWYAKFNVIKITEKSKRLMADDKLTKEERMELLSKNFVGKRER</sequence>
<organism evidence="3 4">
    <name type="scientific">Sinanodonta woodiana</name>
    <name type="common">Chinese pond mussel</name>
    <name type="synonym">Anodonta woodiana</name>
    <dbReference type="NCBI Taxonomy" id="1069815"/>
    <lineage>
        <taxon>Eukaryota</taxon>
        <taxon>Metazoa</taxon>
        <taxon>Spiralia</taxon>
        <taxon>Lophotrochozoa</taxon>
        <taxon>Mollusca</taxon>
        <taxon>Bivalvia</taxon>
        <taxon>Autobranchia</taxon>
        <taxon>Heteroconchia</taxon>
        <taxon>Palaeoheterodonta</taxon>
        <taxon>Unionida</taxon>
        <taxon>Unionoidea</taxon>
        <taxon>Unionidae</taxon>
        <taxon>Unioninae</taxon>
        <taxon>Sinanodonta</taxon>
    </lineage>
</organism>
<dbReference type="PANTHER" id="PTHR44825">
    <property type="match status" value="1"/>
</dbReference>
<gene>
    <name evidence="3" type="ORF">ACJMK2_036030</name>
</gene>
<keyword evidence="1" id="KW-0472">Membrane</keyword>
<dbReference type="AlphaFoldDB" id="A0ABD3WFX4"/>
<dbReference type="PANTHER" id="PTHR44825:SF1">
    <property type="entry name" value="DNAJ HOMOLOG SUBFAMILY C MEMBER 4"/>
    <property type="match status" value="1"/>
</dbReference>
<dbReference type="InterPro" id="IPR052763">
    <property type="entry name" value="DnaJ_C4"/>
</dbReference>
<keyword evidence="1" id="KW-0812">Transmembrane</keyword>
<evidence type="ECO:0000313" key="3">
    <source>
        <dbReference type="EMBL" id="KAL3872839.1"/>
    </source>
</evidence>